<protein>
    <submittedName>
        <fullName evidence="2">Uncharacterized protein</fullName>
    </submittedName>
</protein>
<evidence type="ECO:0000256" key="1">
    <source>
        <dbReference type="SAM" id="MobiDB-lite"/>
    </source>
</evidence>
<feature type="region of interest" description="Disordered" evidence="1">
    <location>
        <begin position="1"/>
        <end position="127"/>
    </location>
</feature>
<feature type="compositionally biased region" description="Low complexity" evidence="1">
    <location>
        <begin position="114"/>
        <end position="127"/>
    </location>
</feature>
<gene>
    <name evidence="2" type="ORF">C7M84_015847</name>
</gene>
<feature type="region of interest" description="Disordered" evidence="1">
    <location>
        <begin position="562"/>
        <end position="597"/>
    </location>
</feature>
<dbReference type="Proteomes" id="UP000283509">
    <property type="component" value="Unassembled WGS sequence"/>
</dbReference>
<proteinExistence type="predicted"/>
<keyword evidence="3" id="KW-1185">Reference proteome</keyword>
<feature type="region of interest" description="Disordered" evidence="1">
    <location>
        <begin position="201"/>
        <end position="270"/>
    </location>
</feature>
<accession>A0A3R7PGX7</accession>
<comment type="caution">
    <text evidence="2">The sequence shown here is derived from an EMBL/GenBank/DDBJ whole genome shotgun (WGS) entry which is preliminary data.</text>
</comment>
<dbReference type="EMBL" id="QCYY01002986">
    <property type="protein sequence ID" value="ROT66154.1"/>
    <property type="molecule type" value="Genomic_DNA"/>
</dbReference>
<feature type="compositionally biased region" description="Basic and acidic residues" evidence="1">
    <location>
        <begin position="52"/>
        <end position="68"/>
    </location>
</feature>
<feature type="compositionally biased region" description="Pro residues" evidence="1">
    <location>
        <begin position="222"/>
        <end position="240"/>
    </location>
</feature>
<reference evidence="2 3" key="1">
    <citation type="submission" date="2018-04" db="EMBL/GenBank/DDBJ databases">
        <authorList>
            <person name="Zhang X."/>
            <person name="Yuan J."/>
            <person name="Li F."/>
            <person name="Xiang J."/>
        </authorList>
    </citation>
    <scope>NUCLEOTIDE SEQUENCE [LARGE SCALE GENOMIC DNA]</scope>
    <source>
        <tissue evidence="2">Muscle</tissue>
    </source>
</reference>
<dbReference type="AlphaFoldDB" id="A0A3R7PGX7"/>
<sequence length="615" mass="64015">MKEAGLQGARGISSSGGRPLRPRDGRSAQISAGRWPDLPSGAHSKAALRPRPRAEAPRAPHARQRERLPNGVRKIKGIRAPPPCPEASLQSGSGTDGRRDVPPPERSASEATLSSRAPSRSSSCVLPLPSAAPPPALRQPSFGGVTCAAPSLRSSFPYATTTLRTPCLSARASPAAMAECHSDVAAVPPLAPSSPRCWPGPHAQAQVPTCCPSTTKERVTSQPPPASPSAPLSRPMPPLEPLLDAPEAPGSSALGRAVPKKRPRLSSDLRDDPALLEAAASSPLYLPDTPFSLAARGDDGDAYLEGSRFLSPTPESTAAVAGARLQRQHDLDLASLLPLSPPSCHLSPGYTINQIFTELPFSPSSVAASSPRAVSQPPSPACVVPNSAKSPPQPQEIAAPATDPKVAAEDWLTQSSALDLSQLPRADHLPQLVIASHYRDLTSGLRFGQTPDAQMTGHPRAPAAGPARGGCVQMGGPQSSFQEVGQQRSGFQPVRPLKVRLQSGGPIRGGYPLVGPLRPVFQQAGAQGGVFLQRPATGLHEARQCLDMHGLCRGSADRFSVGPYEGAGPGPRKGNLAAGRSRRRSSGLASRVRAGRGGSLAPRGRLVIVFSSLPL</sequence>
<organism evidence="2 3">
    <name type="scientific">Penaeus vannamei</name>
    <name type="common">Whiteleg shrimp</name>
    <name type="synonym">Litopenaeus vannamei</name>
    <dbReference type="NCBI Taxonomy" id="6689"/>
    <lineage>
        <taxon>Eukaryota</taxon>
        <taxon>Metazoa</taxon>
        <taxon>Ecdysozoa</taxon>
        <taxon>Arthropoda</taxon>
        <taxon>Crustacea</taxon>
        <taxon>Multicrustacea</taxon>
        <taxon>Malacostraca</taxon>
        <taxon>Eumalacostraca</taxon>
        <taxon>Eucarida</taxon>
        <taxon>Decapoda</taxon>
        <taxon>Dendrobranchiata</taxon>
        <taxon>Penaeoidea</taxon>
        <taxon>Penaeidae</taxon>
        <taxon>Penaeus</taxon>
    </lineage>
</organism>
<evidence type="ECO:0000313" key="3">
    <source>
        <dbReference type="Proteomes" id="UP000283509"/>
    </source>
</evidence>
<feature type="compositionally biased region" description="Low complexity" evidence="1">
    <location>
        <begin position="366"/>
        <end position="376"/>
    </location>
</feature>
<name>A0A3R7PGX7_PENVA</name>
<evidence type="ECO:0000313" key="2">
    <source>
        <dbReference type="EMBL" id="ROT66154.1"/>
    </source>
</evidence>
<feature type="region of interest" description="Disordered" evidence="1">
    <location>
        <begin position="366"/>
        <end position="400"/>
    </location>
</feature>
<reference evidence="2 3" key="2">
    <citation type="submission" date="2019-01" db="EMBL/GenBank/DDBJ databases">
        <title>The decoding of complex shrimp genome reveals the adaptation for benthos swimmer, frequently molting mechanism and breeding impact on genome.</title>
        <authorList>
            <person name="Sun Y."/>
            <person name="Gao Y."/>
            <person name="Yu Y."/>
        </authorList>
    </citation>
    <scope>NUCLEOTIDE SEQUENCE [LARGE SCALE GENOMIC DNA]</scope>
    <source>
        <tissue evidence="2">Muscle</tissue>
    </source>
</reference>
<dbReference type="OrthoDB" id="10615986at2759"/>